<protein>
    <submittedName>
        <fullName evidence="1">Uncharacterized protein</fullName>
    </submittedName>
</protein>
<reference evidence="1 2" key="1">
    <citation type="submission" date="2019-02" db="EMBL/GenBank/DDBJ databases">
        <title>Deep-cultivation of Planctomycetes and their phenomic and genomic characterization uncovers novel biology.</title>
        <authorList>
            <person name="Wiegand S."/>
            <person name="Jogler M."/>
            <person name="Boedeker C."/>
            <person name="Pinto D."/>
            <person name="Vollmers J."/>
            <person name="Rivas-Marin E."/>
            <person name="Kohn T."/>
            <person name="Peeters S.H."/>
            <person name="Heuer A."/>
            <person name="Rast P."/>
            <person name="Oberbeckmann S."/>
            <person name="Bunk B."/>
            <person name="Jeske O."/>
            <person name="Meyerdierks A."/>
            <person name="Storesund J.E."/>
            <person name="Kallscheuer N."/>
            <person name="Luecker S."/>
            <person name="Lage O.M."/>
            <person name="Pohl T."/>
            <person name="Merkel B.J."/>
            <person name="Hornburger P."/>
            <person name="Mueller R.-W."/>
            <person name="Bruemmer F."/>
            <person name="Labrenz M."/>
            <person name="Spormann A.M."/>
            <person name="Op Den Camp H."/>
            <person name="Overmann J."/>
            <person name="Amann R."/>
            <person name="Jetten M.S.M."/>
            <person name="Mascher T."/>
            <person name="Medema M.H."/>
            <person name="Devos D.P."/>
            <person name="Kaster A.-K."/>
            <person name="Ovreas L."/>
            <person name="Rohde M."/>
            <person name="Galperin M.Y."/>
            <person name="Jogler C."/>
        </authorList>
    </citation>
    <scope>NUCLEOTIDE SEQUENCE [LARGE SCALE GENOMIC DNA]</scope>
    <source>
        <strain evidence="1 2">Poly51</strain>
    </source>
</reference>
<dbReference type="Proteomes" id="UP000318288">
    <property type="component" value="Unassembled WGS sequence"/>
</dbReference>
<dbReference type="AlphaFoldDB" id="A0A5C6E8S7"/>
<sequence length="51" mass="5919">MRETSMHIVDDRCAPDNPYNACDRIANKFSKRDNVSLQSEPDIGYSVRRFV</sequence>
<gene>
    <name evidence="1" type="ORF">Poly51_62500</name>
</gene>
<proteinExistence type="predicted"/>
<keyword evidence="2" id="KW-1185">Reference proteome</keyword>
<organism evidence="1 2">
    <name type="scientific">Rubripirellula tenax</name>
    <dbReference type="NCBI Taxonomy" id="2528015"/>
    <lineage>
        <taxon>Bacteria</taxon>
        <taxon>Pseudomonadati</taxon>
        <taxon>Planctomycetota</taxon>
        <taxon>Planctomycetia</taxon>
        <taxon>Pirellulales</taxon>
        <taxon>Pirellulaceae</taxon>
        <taxon>Rubripirellula</taxon>
    </lineage>
</organism>
<accession>A0A5C6E8S7</accession>
<name>A0A5C6E8S7_9BACT</name>
<evidence type="ECO:0000313" key="2">
    <source>
        <dbReference type="Proteomes" id="UP000318288"/>
    </source>
</evidence>
<evidence type="ECO:0000313" key="1">
    <source>
        <dbReference type="EMBL" id="TWU43639.1"/>
    </source>
</evidence>
<comment type="caution">
    <text evidence="1">The sequence shown here is derived from an EMBL/GenBank/DDBJ whole genome shotgun (WGS) entry which is preliminary data.</text>
</comment>
<dbReference type="EMBL" id="SJPW01000016">
    <property type="protein sequence ID" value="TWU43639.1"/>
    <property type="molecule type" value="Genomic_DNA"/>
</dbReference>